<dbReference type="Proteomes" id="UP001154282">
    <property type="component" value="Unassembled WGS sequence"/>
</dbReference>
<proteinExistence type="predicted"/>
<accession>A0AAV0HN95</accession>
<comment type="caution">
    <text evidence="1">The sequence shown here is derived from an EMBL/GenBank/DDBJ whole genome shotgun (WGS) entry which is preliminary data.</text>
</comment>
<dbReference type="AlphaFoldDB" id="A0AAV0HN95"/>
<dbReference type="EMBL" id="CAMGYJ010000002">
    <property type="protein sequence ID" value="CAI0386761.1"/>
    <property type="molecule type" value="Genomic_DNA"/>
</dbReference>
<name>A0AAV0HN95_9ROSI</name>
<protein>
    <recommendedName>
        <fullName evidence="3">RNase H type-1 domain-containing protein</fullName>
    </recommendedName>
</protein>
<evidence type="ECO:0000313" key="2">
    <source>
        <dbReference type="Proteomes" id="UP001154282"/>
    </source>
</evidence>
<organism evidence="1 2">
    <name type="scientific">Linum tenue</name>
    <dbReference type="NCBI Taxonomy" id="586396"/>
    <lineage>
        <taxon>Eukaryota</taxon>
        <taxon>Viridiplantae</taxon>
        <taxon>Streptophyta</taxon>
        <taxon>Embryophyta</taxon>
        <taxon>Tracheophyta</taxon>
        <taxon>Spermatophyta</taxon>
        <taxon>Magnoliopsida</taxon>
        <taxon>eudicotyledons</taxon>
        <taxon>Gunneridae</taxon>
        <taxon>Pentapetalae</taxon>
        <taxon>rosids</taxon>
        <taxon>fabids</taxon>
        <taxon>Malpighiales</taxon>
        <taxon>Linaceae</taxon>
        <taxon>Linum</taxon>
    </lineage>
</organism>
<keyword evidence="2" id="KW-1185">Reference proteome</keyword>
<gene>
    <name evidence="1" type="ORF">LITE_LOCUS5215</name>
</gene>
<evidence type="ECO:0000313" key="1">
    <source>
        <dbReference type="EMBL" id="CAI0386761.1"/>
    </source>
</evidence>
<reference evidence="1" key="1">
    <citation type="submission" date="2022-08" db="EMBL/GenBank/DDBJ databases">
        <authorList>
            <person name="Gutierrez-Valencia J."/>
        </authorList>
    </citation>
    <scope>NUCLEOTIDE SEQUENCE</scope>
</reference>
<evidence type="ECO:0008006" key="3">
    <source>
        <dbReference type="Google" id="ProtNLM"/>
    </source>
</evidence>
<sequence length="55" mass="6285">MGENTWRHARRQANMAAHIMAHSDISWNSPVLWVDSPTHFLVNQLILDNVTISSD</sequence>